<gene>
    <name evidence="2" type="ORF">CHLRE_16g689199v5</name>
</gene>
<dbReference type="KEGG" id="cre:CHLRE_16g689199v5"/>
<keyword evidence="1" id="KW-1133">Transmembrane helix</keyword>
<dbReference type="RefSeq" id="XP_042916311.1">
    <property type="nucleotide sequence ID" value="XM_043071648.1"/>
</dbReference>
<evidence type="ECO:0000313" key="2">
    <source>
        <dbReference type="EMBL" id="PNW72534.1"/>
    </source>
</evidence>
<accession>A0A2K3CW73</accession>
<name>A0A2K3CW73_CHLRE</name>
<keyword evidence="1" id="KW-0812">Transmembrane</keyword>
<evidence type="ECO:0000313" key="3">
    <source>
        <dbReference type="Proteomes" id="UP000006906"/>
    </source>
</evidence>
<evidence type="ECO:0000256" key="1">
    <source>
        <dbReference type="SAM" id="Phobius"/>
    </source>
</evidence>
<proteinExistence type="predicted"/>
<dbReference type="Gramene" id="PNW72534">
    <property type="protein sequence ID" value="PNW72534"/>
    <property type="gene ID" value="CHLRE_16g689199v5"/>
</dbReference>
<protein>
    <submittedName>
        <fullName evidence="2">Uncharacterized protein</fullName>
    </submittedName>
</protein>
<keyword evidence="1" id="KW-0472">Membrane</keyword>
<reference evidence="2 3" key="1">
    <citation type="journal article" date="2007" name="Science">
        <title>The Chlamydomonas genome reveals the evolution of key animal and plant functions.</title>
        <authorList>
            <person name="Merchant S.S."/>
            <person name="Prochnik S.E."/>
            <person name="Vallon O."/>
            <person name="Harris E.H."/>
            <person name="Karpowicz S.J."/>
            <person name="Witman G.B."/>
            <person name="Terry A."/>
            <person name="Salamov A."/>
            <person name="Fritz-Laylin L.K."/>
            <person name="Marechal-Drouard L."/>
            <person name="Marshall W.F."/>
            <person name="Qu L.H."/>
            <person name="Nelson D.R."/>
            <person name="Sanderfoot A.A."/>
            <person name="Spalding M.H."/>
            <person name="Kapitonov V.V."/>
            <person name="Ren Q."/>
            <person name="Ferris P."/>
            <person name="Lindquist E."/>
            <person name="Shapiro H."/>
            <person name="Lucas S.M."/>
            <person name="Grimwood J."/>
            <person name="Schmutz J."/>
            <person name="Cardol P."/>
            <person name="Cerutti H."/>
            <person name="Chanfreau G."/>
            <person name="Chen C.L."/>
            <person name="Cognat V."/>
            <person name="Croft M.T."/>
            <person name="Dent R."/>
            <person name="Dutcher S."/>
            <person name="Fernandez E."/>
            <person name="Fukuzawa H."/>
            <person name="Gonzalez-Ballester D."/>
            <person name="Gonzalez-Halphen D."/>
            <person name="Hallmann A."/>
            <person name="Hanikenne M."/>
            <person name="Hippler M."/>
            <person name="Inwood W."/>
            <person name="Jabbari K."/>
            <person name="Kalanon M."/>
            <person name="Kuras R."/>
            <person name="Lefebvre P.A."/>
            <person name="Lemaire S.D."/>
            <person name="Lobanov A.V."/>
            <person name="Lohr M."/>
            <person name="Manuell A."/>
            <person name="Meier I."/>
            <person name="Mets L."/>
            <person name="Mittag M."/>
            <person name="Mittelmeier T."/>
            <person name="Moroney J.V."/>
            <person name="Moseley J."/>
            <person name="Napoli C."/>
            <person name="Nedelcu A.M."/>
            <person name="Niyogi K."/>
            <person name="Novoselov S.V."/>
            <person name="Paulsen I.T."/>
            <person name="Pazour G."/>
            <person name="Purton S."/>
            <person name="Ral J.P."/>
            <person name="Riano-Pachon D.M."/>
            <person name="Riekhof W."/>
            <person name="Rymarquis L."/>
            <person name="Schroda M."/>
            <person name="Stern D."/>
            <person name="Umen J."/>
            <person name="Willows R."/>
            <person name="Wilson N."/>
            <person name="Zimmer S.L."/>
            <person name="Allmer J."/>
            <person name="Balk J."/>
            <person name="Bisova K."/>
            <person name="Chen C.J."/>
            <person name="Elias M."/>
            <person name="Gendler K."/>
            <person name="Hauser C."/>
            <person name="Lamb M.R."/>
            <person name="Ledford H."/>
            <person name="Long J.C."/>
            <person name="Minagawa J."/>
            <person name="Page M.D."/>
            <person name="Pan J."/>
            <person name="Pootakham W."/>
            <person name="Roje S."/>
            <person name="Rose A."/>
            <person name="Stahlberg E."/>
            <person name="Terauchi A.M."/>
            <person name="Yang P."/>
            <person name="Ball S."/>
            <person name="Bowler C."/>
            <person name="Dieckmann C.L."/>
            <person name="Gladyshev V.N."/>
            <person name="Green P."/>
            <person name="Jorgensen R."/>
            <person name="Mayfield S."/>
            <person name="Mueller-Roeber B."/>
            <person name="Rajamani S."/>
            <person name="Sayre R.T."/>
            <person name="Brokstein P."/>
            <person name="Dubchak I."/>
            <person name="Goodstein D."/>
            <person name="Hornick L."/>
            <person name="Huang Y.W."/>
            <person name="Jhaveri J."/>
            <person name="Luo Y."/>
            <person name="Martinez D."/>
            <person name="Ngau W.C."/>
            <person name="Otillar B."/>
            <person name="Poliakov A."/>
            <person name="Porter A."/>
            <person name="Szajkowski L."/>
            <person name="Werner G."/>
            <person name="Zhou K."/>
            <person name="Grigoriev I.V."/>
            <person name="Rokhsar D.S."/>
            <person name="Grossman A.R."/>
        </authorList>
    </citation>
    <scope>NUCLEOTIDE SEQUENCE [LARGE SCALE GENOMIC DNA]</scope>
    <source>
        <strain evidence="3">CC-503</strain>
    </source>
</reference>
<keyword evidence="3" id="KW-1185">Reference proteome</keyword>
<dbReference type="AlphaFoldDB" id="A0A2K3CW73"/>
<sequence length="62" mass="6224">MGKGDGGVTVTALGLSPLPAAVLAALGDLASGWLAPAVAAARGRQQQRLLVPAHLHNQQAFL</sequence>
<dbReference type="EMBL" id="CM008977">
    <property type="protein sequence ID" value="PNW72534.1"/>
    <property type="molecule type" value="Genomic_DNA"/>
</dbReference>
<organism evidence="2 3">
    <name type="scientific">Chlamydomonas reinhardtii</name>
    <name type="common">Chlamydomonas smithii</name>
    <dbReference type="NCBI Taxonomy" id="3055"/>
    <lineage>
        <taxon>Eukaryota</taxon>
        <taxon>Viridiplantae</taxon>
        <taxon>Chlorophyta</taxon>
        <taxon>core chlorophytes</taxon>
        <taxon>Chlorophyceae</taxon>
        <taxon>CS clade</taxon>
        <taxon>Chlamydomonadales</taxon>
        <taxon>Chlamydomonadaceae</taxon>
        <taxon>Chlamydomonas</taxon>
    </lineage>
</organism>
<dbReference type="InParanoid" id="A0A2K3CW73"/>
<dbReference type="GeneID" id="66056796"/>
<dbReference type="Proteomes" id="UP000006906">
    <property type="component" value="Chromosome 16"/>
</dbReference>
<feature type="transmembrane region" description="Helical" evidence="1">
    <location>
        <begin position="20"/>
        <end position="41"/>
    </location>
</feature>